<evidence type="ECO:0000313" key="9">
    <source>
        <dbReference type="Proteomes" id="UP000305198"/>
    </source>
</evidence>
<keyword evidence="3" id="KW-0472">Membrane</keyword>
<evidence type="ECO:0000313" key="8">
    <source>
        <dbReference type="Proteomes" id="UP000186904"/>
    </source>
</evidence>
<evidence type="ECO:0000256" key="2">
    <source>
        <dbReference type="ARBA" id="ARBA00022475"/>
    </source>
</evidence>
<reference evidence="7 8" key="1">
    <citation type="submission" date="2016-10" db="EMBL/GenBank/DDBJ databases">
        <authorList>
            <person name="de Groot N.N."/>
        </authorList>
    </citation>
    <scope>NUCLEOTIDE SEQUENCE [LARGE SCALE GENOMIC DNA]</scope>
    <source>
        <strain evidence="5 7">CGMCC 1.9095</strain>
        <strain evidence="4 8">DSM 22558</strain>
    </source>
</reference>
<keyword evidence="7" id="KW-1185">Reference proteome</keyword>
<dbReference type="AlphaFoldDB" id="A0A1H9NXS1"/>
<evidence type="ECO:0000313" key="7">
    <source>
        <dbReference type="Proteomes" id="UP000186599"/>
    </source>
</evidence>
<reference evidence="6 9" key="2">
    <citation type="submission" date="2019-04" db="EMBL/GenBank/DDBJ databases">
        <title>Crypto-aerobic microbial life in anoxic (sulfidic) marine sediments.</title>
        <authorList>
            <person name="Bhattacharya S."/>
            <person name="Roy C."/>
            <person name="Mondal N."/>
            <person name="Sarkar J."/>
            <person name="Mandal S."/>
            <person name="Rameez M.J."/>
            <person name="Ghosh W."/>
        </authorList>
    </citation>
    <scope>NUCLEOTIDE SEQUENCE [LARGE SCALE GENOMIC DNA]</scope>
    <source>
        <strain evidence="6 9">SBBB</strain>
    </source>
</reference>
<dbReference type="GO" id="GO:0005886">
    <property type="term" value="C:plasma membrane"/>
    <property type="evidence" value="ECO:0007669"/>
    <property type="project" value="UniProtKB-SubCell"/>
</dbReference>
<dbReference type="EMBL" id="SWAV01000001">
    <property type="protein sequence ID" value="TKA93340.1"/>
    <property type="molecule type" value="Genomic_DNA"/>
</dbReference>
<dbReference type="EMBL" id="FOUA01000001">
    <property type="protein sequence ID" value="SFL77504.1"/>
    <property type="molecule type" value="Genomic_DNA"/>
</dbReference>
<comment type="subcellular location">
    <subcellularLocation>
        <location evidence="1">Cell membrane</location>
    </subcellularLocation>
</comment>
<sequence length="310" mass="34508">MKRYLLAAITLLMVAGYTFLHSNNLDVLLWQSWKLNRQPMPEQAFDLGRYKVDIEALPIPELEDDLSALTYNSDSDTLFGLLNGTPLIVELSLDGKLLRSILIKGVEDMEGLTHVSGDRYVVAEERRRRLLEIEIPDDAVELDVTDAPSLTVALDEEPDNKGLEGLSWDAQRERLMVVKERDPMRVFVVTGFVGQPEDASISIHLEPSLQPDNLFMSDLSSLSADSLTGQLLLLSDESHMVVEYSADGQPLSLLGLWRGMSGLSRTVPQAEGLTVDSQRRIYIVSEPNLFYRFAPVNPSAAQPATPARSR</sequence>
<dbReference type="InterPro" id="IPR009722">
    <property type="entry name" value="YjiK/CarP"/>
</dbReference>
<evidence type="ECO:0000256" key="1">
    <source>
        <dbReference type="ARBA" id="ARBA00004236"/>
    </source>
</evidence>
<proteinExistence type="predicted"/>
<dbReference type="Pfam" id="PF06977">
    <property type="entry name" value="SdiA-regulated"/>
    <property type="match status" value="1"/>
</dbReference>
<keyword evidence="6" id="KW-0238">DNA-binding</keyword>
<name>A0A1H9NXS1_9GAMM</name>
<evidence type="ECO:0000313" key="6">
    <source>
        <dbReference type="EMBL" id="TKA93340.1"/>
    </source>
</evidence>
<dbReference type="Proteomes" id="UP000305198">
    <property type="component" value="Unassembled WGS sequence"/>
</dbReference>
<protein>
    <submittedName>
        <fullName evidence="6">DNA-binding protein</fullName>
    </submittedName>
</protein>
<dbReference type="RefSeq" id="WP_051610775.1">
    <property type="nucleotide sequence ID" value="NZ_FOGN01000001.1"/>
</dbReference>
<dbReference type="EMBL" id="FOGN01000001">
    <property type="protein sequence ID" value="SER40786.1"/>
    <property type="molecule type" value="Genomic_DNA"/>
</dbReference>
<dbReference type="SUPFAM" id="SSF50956">
    <property type="entry name" value="Thermostable phytase (3-phytase)"/>
    <property type="match status" value="1"/>
</dbReference>
<dbReference type="Proteomes" id="UP000186599">
    <property type="component" value="Unassembled WGS sequence"/>
</dbReference>
<keyword evidence="2" id="KW-1003">Cell membrane</keyword>
<evidence type="ECO:0000256" key="3">
    <source>
        <dbReference type="ARBA" id="ARBA00023136"/>
    </source>
</evidence>
<dbReference type="CDD" id="cd09971">
    <property type="entry name" value="SdiA-regulated"/>
    <property type="match status" value="1"/>
</dbReference>
<evidence type="ECO:0000313" key="5">
    <source>
        <dbReference type="EMBL" id="SFL77504.1"/>
    </source>
</evidence>
<dbReference type="STRING" id="653930.SAMN05216589_0470"/>
<dbReference type="OrthoDB" id="6080098at2"/>
<gene>
    <name evidence="6" type="ORF">FA869_03985</name>
    <name evidence="5" type="ORF">SAMN04487855_1154</name>
    <name evidence="4" type="ORF">SAMN05216589_0470</name>
</gene>
<dbReference type="Proteomes" id="UP000186904">
    <property type="component" value="Unassembled WGS sequence"/>
</dbReference>
<dbReference type="GO" id="GO:0003677">
    <property type="term" value="F:DNA binding"/>
    <property type="evidence" value="ECO:0007669"/>
    <property type="project" value="UniProtKB-KW"/>
</dbReference>
<organism evidence="4 8">
    <name type="scientific">Halopseudomonas bauzanensis</name>
    <dbReference type="NCBI Taxonomy" id="653930"/>
    <lineage>
        <taxon>Bacteria</taxon>
        <taxon>Pseudomonadati</taxon>
        <taxon>Pseudomonadota</taxon>
        <taxon>Gammaproteobacteria</taxon>
        <taxon>Pseudomonadales</taxon>
        <taxon>Pseudomonadaceae</taxon>
        <taxon>Halopseudomonas</taxon>
    </lineage>
</organism>
<accession>A0A1H9NXS1</accession>
<evidence type="ECO:0000313" key="4">
    <source>
        <dbReference type="EMBL" id="SER40786.1"/>
    </source>
</evidence>